<keyword evidence="3 4" id="KW-0472">Membrane</keyword>
<gene>
    <name evidence="6" type="ORF">GCM10010971_16420</name>
</gene>
<feature type="transmembrane region" description="Helical" evidence="4">
    <location>
        <begin position="55"/>
        <end position="73"/>
    </location>
</feature>
<feature type="transmembrane region" description="Helical" evidence="4">
    <location>
        <begin position="325"/>
        <end position="349"/>
    </location>
</feature>
<feature type="transmembrane region" description="Helical" evidence="4">
    <location>
        <begin position="232"/>
        <end position="252"/>
    </location>
</feature>
<protein>
    <submittedName>
        <fullName evidence="6">MFS transporter</fullName>
    </submittedName>
</protein>
<dbReference type="InterPro" id="IPR011701">
    <property type="entry name" value="MFS"/>
</dbReference>
<feature type="transmembrane region" description="Helical" evidence="4">
    <location>
        <begin position="258"/>
        <end position="281"/>
    </location>
</feature>
<evidence type="ECO:0000256" key="4">
    <source>
        <dbReference type="SAM" id="Phobius"/>
    </source>
</evidence>
<keyword evidence="2 4" id="KW-1133">Transmembrane helix</keyword>
<dbReference type="EMBL" id="BMLY01000002">
    <property type="protein sequence ID" value="GGP25823.1"/>
    <property type="molecule type" value="Genomic_DNA"/>
</dbReference>
<evidence type="ECO:0000313" key="7">
    <source>
        <dbReference type="Proteomes" id="UP000621859"/>
    </source>
</evidence>
<dbReference type="InterPro" id="IPR036259">
    <property type="entry name" value="MFS_trans_sf"/>
</dbReference>
<feature type="transmembrane region" description="Helical" evidence="4">
    <location>
        <begin position="182"/>
        <end position="201"/>
    </location>
</feature>
<evidence type="ECO:0000256" key="3">
    <source>
        <dbReference type="ARBA" id="ARBA00023136"/>
    </source>
</evidence>
<proteinExistence type="predicted"/>
<dbReference type="Proteomes" id="UP000621859">
    <property type="component" value="Unassembled WGS sequence"/>
</dbReference>
<reference evidence="7" key="1">
    <citation type="journal article" date="2019" name="Int. J. Syst. Evol. Microbiol.">
        <title>The Global Catalogue of Microorganisms (GCM) 10K type strain sequencing project: providing services to taxonomists for standard genome sequencing and annotation.</title>
        <authorList>
            <consortium name="The Broad Institute Genomics Platform"/>
            <consortium name="The Broad Institute Genome Sequencing Center for Infectious Disease"/>
            <person name="Wu L."/>
            <person name="Ma J."/>
        </authorList>
    </citation>
    <scope>NUCLEOTIDE SEQUENCE [LARGE SCALE GENOMIC DNA]</scope>
    <source>
        <strain evidence="7">CGMCC 1.8860</strain>
    </source>
</reference>
<dbReference type="RefSeq" id="WP_188691637.1">
    <property type="nucleotide sequence ID" value="NZ_BMLY01000002.1"/>
</dbReference>
<feature type="transmembrane region" description="Helical" evidence="4">
    <location>
        <begin position="150"/>
        <end position="170"/>
    </location>
</feature>
<sequence length="431" mass="45492">MSTPHLDPHSLPPNHRWKILGLGVAANAAFSATFAGIPATAVLLRADYHLDTHQLGLVLGMMGLGVAVSELPWGMLTDRWGDRRVLLLGLFSIAAWLLFMMLRVSPSGGYVPTMSALMPGLLLVGLLGGSVNGSSGRAIMAWFTDKERGLAMSIRQTAVPVGGALGALVLPPLARWGGFGTVYGALALFCMVNGVLAWRWLHEPPHHGQIVNQVAGSGIPPVQDPVLQRMTLAIGLLCVPQVAVLTFTPVFLHDFGHFGAVVAAVSLVSIQLGGGALRVWSGYWTDRHRNRQRYIAACASLSVLAFAILAAVVLAQMLIAPLAPALRLAMIPALILAGLCVSAWHGVAYTELATQAGAHRAGTALGMGNAAVFVAFFVTPMVIPVLNAVSGWPAVWLMGSLAALLALFAFRQRKADVPASACLQVERRGAR</sequence>
<feature type="transmembrane region" description="Helical" evidence="4">
    <location>
        <begin position="361"/>
        <end position="383"/>
    </location>
</feature>
<evidence type="ECO:0000259" key="5">
    <source>
        <dbReference type="PROSITE" id="PS50850"/>
    </source>
</evidence>
<feature type="domain" description="Major facilitator superfamily (MFS) profile" evidence="5">
    <location>
        <begin position="19"/>
        <end position="417"/>
    </location>
</feature>
<feature type="transmembrane region" description="Helical" evidence="4">
    <location>
        <begin position="389"/>
        <end position="410"/>
    </location>
</feature>
<dbReference type="SUPFAM" id="SSF103473">
    <property type="entry name" value="MFS general substrate transporter"/>
    <property type="match status" value="1"/>
</dbReference>
<dbReference type="PANTHER" id="PTHR23527">
    <property type="entry name" value="BLL3282 PROTEIN"/>
    <property type="match status" value="1"/>
</dbReference>
<dbReference type="PROSITE" id="PS50850">
    <property type="entry name" value="MFS"/>
    <property type="match status" value="1"/>
</dbReference>
<feature type="transmembrane region" description="Helical" evidence="4">
    <location>
        <begin position="85"/>
        <end position="104"/>
    </location>
</feature>
<dbReference type="Gene3D" id="1.20.1250.20">
    <property type="entry name" value="MFS general substrate transporter like domains"/>
    <property type="match status" value="2"/>
</dbReference>
<dbReference type="InterPro" id="IPR052952">
    <property type="entry name" value="MFS-Transporter"/>
</dbReference>
<name>A0ABQ2PKF6_9NEIS</name>
<feature type="transmembrane region" description="Helical" evidence="4">
    <location>
        <begin position="20"/>
        <end position="43"/>
    </location>
</feature>
<feature type="transmembrane region" description="Helical" evidence="4">
    <location>
        <begin position="110"/>
        <end position="129"/>
    </location>
</feature>
<evidence type="ECO:0000313" key="6">
    <source>
        <dbReference type="EMBL" id="GGP25823.1"/>
    </source>
</evidence>
<evidence type="ECO:0000256" key="1">
    <source>
        <dbReference type="ARBA" id="ARBA00022692"/>
    </source>
</evidence>
<comment type="caution">
    <text evidence="6">The sequence shown here is derived from an EMBL/GenBank/DDBJ whole genome shotgun (WGS) entry which is preliminary data.</text>
</comment>
<keyword evidence="1 4" id="KW-0812">Transmembrane</keyword>
<evidence type="ECO:0000256" key="2">
    <source>
        <dbReference type="ARBA" id="ARBA00022989"/>
    </source>
</evidence>
<dbReference type="PANTHER" id="PTHR23527:SF1">
    <property type="entry name" value="BLL3282 PROTEIN"/>
    <property type="match status" value="1"/>
</dbReference>
<dbReference type="InterPro" id="IPR020846">
    <property type="entry name" value="MFS_dom"/>
</dbReference>
<organism evidence="6 7">
    <name type="scientific">Silvimonas amylolytica</name>
    <dbReference type="NCBI Taxonomy" id="449663"/>
    <lineage>
        <taxon>Bacteria</taxon>
        <taxon>Pseudomonadati</taxon>
        <taxon>Pseudomonadota</taxon>
        <taxon>Betaproteobacteria</taxon>
        <taxon>Neisseriales</taxon>
        <taxon>Chitinibacteraceae</taxon>
        <taxon>Silvimonas</taxon>
    </lineage>
</organism>
<feature type="transmembrane region" description="Helical" evidence="4">
    <location>
        <begin position="293"/>
        <end position="319"/>
    </location>
</feature>
<keyword evidence="7" id="KW-1185">Reference proteome</keyword>
<dbReference type="Pfam" id="PF07690">
    <property type="entry name" value="MFS_1"/>
    <property type="match status" value="1"/>
</dbReference>
<accession>A0ABQ2PKF6</accession>